<dbReference type="Proteomes" id="UP000316331">
    <property type="component" value="Unassembled WGS sequence"/>
</dbReference>
<name>A0A543FHT5_9NOCA</name>
<sequence length="94" mass="10810">MAYEWWYGIVTVLALAGVERHEVIEVLYADRRWPRRGVDPVTGLSALTIWGRTDDGRPLIVTLRASDGFDHQIVAAQPMTPDQLQEFSKWEKTR</sequence>
<reference evidence="1 2" key="1">
    <citation type="submission" date="2019-06" db="EMBL/GenBank/DDBJ databases">
        <title>Sequencing the genomes of 1000 actinobacteria strains.</title>
        <authorList>
            <person name="Klenk H.-P."/>
        </authorList>
    </citation>
    <scope>NUCLEOTIDE SEQUENCE [LARGE SCALE GENOMIC DNA]</scope>
    <source>
        <strain evidence="1 2">DSM 103495</strain>
    </source>
</reference>
<evidence type="ECO:0000313" key="2">
    <source>
        <dbReference type="Proteomes" id="UP000316331"/>
    </source>
</evidence>
<proteinExistence type="predicted"/>
<dbReference type="EMBL" id="VFPG01000001">
    <property type="protein sequence ID" value="TQM33395.1"/>
    <property type="molecule type" value="Genomic_DNA"/>
</dbReference>
<dbReference type="RefSeq" id="WP_246124204.1">
    <property type="nucleotide sequence ID" value="NZ_VFPG01000001.1"/>
</dbReference>
<dbReference type="AlphaFoldDB" id="A0A543FHT5"/>
<comment type="caution">
    <text evidence="1">The sequence shown here is derived from an EMBL/GenBank/DDBJ whole genome shotgun (WGS) entry which is preliminary data.</text>
</comment>
<gene>
    <name evidence="1" type="ORF">FB390_5123</name>
</gene>
<keyword evidence="2" id="KW-1185">Reference proteome</keyword>
<protein>
    <submittedName>
        <fullName evidence="1">Uncharacterized protein</fullName>
    </submittedName>
</protein>
<accession>A0A543FHT5</accession>
<evidence type="ECO:0000313" key="1">
    <source>
        <dbReference type="EMBL" id="TQM33395.1"/>
    </source>
</evidence>
<organism evidence="1 2">
    <name type="scientific">Nocardia bhagyanarayanae</name>
    <dbReference type="NCBI Taxonomy" id="1215925"/>
    <lineage>
        <taxon>Bacteria</taxon>
        <taxon>Bacillati</taxon>
        <taxon>Actinomycetota</taxon>
        <taxon>Actinomycetes</taxon>
        <taxon>Mycobacteriales</taxon>
        <taxon>Nocardiaceae</taxon>
        <taxon>Nocardia</taxon>
    </lineage>
</organism>